<dbReference type="PRINTS" id="PR00420">
    <property type="entry name" value="RNGMNOXGNASE"/>
</dbReference>
<dbReference type="FunFam" id="3.50.50.60:FF:000021">
    <property type="entry name" value="Ubiquinone biosynthesis monooxygenase COQ6"/>
    <property type="match status" value="1"/>
</dbReference>
<evidence type="ECO:0000256" key="6">
    <source>
        <dbReference type="ARBA" id="ARBA00023002"/>
    </source>
</evidence>
<dbReference type="PANTHER" id="PTHR43876:SF7">
    <property type="entry name" value="UBIQUINONE BIOSYNTHESIS MONOOXYGENASE COQ6, MITOCHONDRIAL"/>
    <property type="match status" value="1"/>
</dbReference>
<evidence type="ECO:0000256" key="4">
    <source>
        <dbReference type="ARBA" id="ARBA00022630"/>
    </source>
</evidence>
<dbReference type="Gene3D" id="3.50.50.60">
    <property type="entry name" value="FAD/NAD(P)-binding domain"/>
    <property type="match status" value="2"/>
</dbReference>
<protein>
    <submittedName>
        <fullName evidence="10">2-octaprenylphenol hydroxylase</fullName>
    </submittedName>
</protein>
<name>A0A3N1NDP3_9GAMM</name>
<dbReference type="Pfam" id="PF01494">
    <property type="entry name" value="FAD_binding_3"/>
    <property type="match status" value="1"/>
</dbReference>
<keyword evidence="7" id="KW-0503">Monooxygenase</keyword>
<dbReference type="UniPathway" id="UPA00232"/>
<dbReference type="InterPro" id="IPR051205">
    <property type="entry name" value="UbiH/COQ6_monooxygenase"/>
</dbReference>
<sequence>MSETTYDVIVVGAGQVGATLALKLAPLLAARGLRLALVEASDAEPAVYRGEQFDPRVVALTPASRRIYEQLGLWRHIEAERACPYRDMLVWDGEASGRIGFHADELNCDHLGHIVENSVLVRHLRQALTYQSTVEWFRPSAVATLKQRDDGAASVGLDTGHTLVAPLVIAADGAHSRVRELAGFNIREWPYEQRAIVTTVRTERPHGQTARQRFMRTGPLAFLPLRCHWGEADAGEHPWDEHYSSIVWSADSALADELLALDDAAFCDRLGRDFEYTLGAVTGTDRRHGIPLYQRHARDYIRPGIALVGDAAHSIHPLAGQGVNLGLKDVQALYQEIERALTRGLPLSEPSILRRYQRQRLGDNLGMMATMEGFKRLFGSRSPAWIALRNSGLRRVDNLPLIKNTLAQKAMGV</sequence>
<dbReference type="GO" id="GO:0006744">
    <property type="term" value="P:ubiquinone biosynthetic process"/>
    <property type="evidence" value="ECO:0007669"/>
    <property type="project" value="UniProtKB-UniPathway"/>
</dbReference>
<evidence type="ECO:0000256" key="7">
    <source>
        <dbReference type="ARBA" id="ARBA00023033"/>
    </source>
</evidence>
<evidence type="ECO:0000313" key="10">
    <source>
        <dbReference type="EMBL" id="ROQ18024.1"/>
    </source>
</evidence>
<dbReference type="OrthoDB" id="9769565at2"/>
<dbReference type="InterPro" id="IPR036188">
    <property type="entry name" value="FAD/NAD-bd_sf"/>
</dbReference>
<dbReference type="GO" id="GO:0071949">
    <property type="term" value="F:FAD binding"/>
    <property type="evidence" value="ECO:0007669"/>
    <property type="project" value="InterPro"/>
</dbReference>
<dbReference type="InterPro" id="IPR002938">
    <property type="entry name" value="FAD-bd"/>
</dbReference>
<evidence type="ECO:0000256" key="2">
    <source>
        <dbReference type="ARBA" id="ARBA00004749"/>
    </source>
</evidence>
<comment type="subunit">
    <text evidence="8">Component of the Ubi complex metabolon, which regroups five ubiquinone biosynthesis proteins (UbiE, UbiF, UbiG, UbiH and UbiI) and two accessory factors (UbiK and the lipid-binding protein UbiJ).</text>
</comment>
<keyword evidence="6" id="KW-0560">Oxidoreductase</keyword>
<keyword evidence="4" id="KW-0285">Flavoprotein</keyword>
<evidence type="ECO:0000259" key="9">
    <source>
        <dbReference type="Pfam" id="PF01494"/>
    </source>
</evidence>
<evidence type="ECO:0000256" key="3">
    <source>
        <dbReference type="ARBA" id="ARBA00005349"/>
    </source>
</evidence>
<dbReference type="GO" id="GO:0110142">
    <property type="term" value="C:ubiquinone biosynthesis complex"/>
    <property type="evidence" value="ECO:0007669"/>
    <property type="project" value="UniProtKB-ARBA"/>
</dbReference>
<evidence type="ECO:0000256" key="8">
    <source>
        <dbReference type="ARBA" id="ARBA00065734"/>
    </source>
</evidence>
<comment type="cofactor">
    <cofactor evidence="1">
        <name>FAD</name>
        <dbReference type="ChEBI" id="CHEBI:57692"/>
    </cofactor>
</comment>
<dbReference type="NCBIfam" id="TIGR01988">
    <property type="entry name" value="Ubi-OHases"/>
    <property type="match status" value="1"/>
</dbReference>
<feature type="domain" description="FAD-binding" evidence="9">
    <location>
        <begin position="6"/>
        <end position="360"/>
    </location>
</feature>
<dbReference type="PANTHER" id="PTHR43876">
    <property type="entry name" value="UBIQUINONE BIOSYNTHESIS MONOOXYGENASE COQ6, MITOCHONDRIAL"/>
    <property type="match status" value="1"/>
</dbReference>
<dbReference type="InterPro" id="IPR018168">
    <property type="entry name" value="Ubi_Hdrlase_CS"/>
</dbReference>
<keyword evidence="5" id="KW-0274">FAD</keyword>
<dbReference type="PROSITE" id="PS01304">
    <property type="entry name" value="UBIH"/>
    <property type="match status" value="1"/>
</dbReference>
<evidence type="ECO:0000256" key="1">
    <source>
        <dbReference type="ARBA" id="ARBA00001974"/>
    </source>
</evidence>
<dbReference type="InterPro" id="IPR010971">
    <property type="entry name" value="UbiH/COQ6"/>
</dbReference>
<dbReference type="EMBL" id="RJUK01000003">
    <property type="protein sequence ID" value="ROQ18024.1"/>
    <property type="molecule type" value="Genomic_DNA"/>
</dbReference>
<reference evidence="10 11" key="1">
    <citation type="submission" date="2018-11" db="EMBL/GenBank/DDBJ databases">
        <title>Genomic Encyclopedia of Type Strains, Phase IV (KMG-IV): sequencing the most valuable type-strain genomes for metagenomic binning, comparative biology and taxonomic classification.</title>
        <authorList>
            <person name="Goeker M."/>
        </authorList>
    </citation>
    <scope>NUCLEOTIDE SEQUENCE [LARGE SCALE GENOMIC DNA]</scope>
    <source>
        <strain evidence="10 11">DSM 16974</strain>
    </source>
</reference>
<dbReference type="GO" id="GO:0016705">
    <property type="term" value="F:oxidoreductase activity, acting on paired donors, with incorporation or reduction of molecular oxygen"/>
    <property type="evidence" value="ECO:0007669"/>
    <property type="project" value="InterPro"/>
</dbReference>
<comment type="pathway">
    <text evidence="2">Cofactor biosynthesis; ubiquinone biosynthesis.</text>
</comment>
<proteinExistence type="inferred from homology"/>
<keyword evidence="11" id="KW-1185">Reference proteome</keyword>
<comment type="caution">
    <text evidence="10">The sequence shown here is derived from an EMBL/GenBank/DDBJ whole genome shotgun (WGS) entry which is preliminary data.</text>
</comment>
<dbReference type="SUPFAM" id="SSF51905">
    <property type="entry name" value="FAD/NAD(P)-binding domain"/>
    <property type="match status" value="1"/>
</dbReference>
<dbReference type="GO" id="GO:0004497">
    <property type="term" value="F:monooxygenase activity"/>
    <property type="evidence" value="ECO:0007669"/>
    <property type="project" value="UniProtKB-KW"/>
</dbReference>
<comment type="similarity">
    <text evidence="3">Belongs to the UbiH/COQ6 family.</text>
</comment>
<gene>
    <name evidence="10" type="ORF">EDC38_2996</name>
</gene>
<organism evidence="10 11">
    <name type="scientific">Marinimicrobium koreense</name>
    <dbReference type="NCBI Taxonomy" id="306545"/>
    <lineage>
        <taxon>Bacteria</taxon>
        <taxon>Pseudomonadati</taxon>
        <taxon>Pseudomonadota</taxon>
        <taxon>Gammaproteobacteria</taxon>
        <taxon>Cellvibrionales</taxon>
        <taxon>Cellvibrionaceae</taxon>
        <taxon>Marinimicrobium</taxon>
    </lineage>
</organism>
<evidence type="ECO:0000313" key="11">
    <source>
        <dbReference type="Proteomes" id="UP000273643"/>
    </source>
</evidence>
<accession>A0A3N1NDP3</accession>
<dbReference type="RefSeq" id="WP_123639357.1">
    <property type="nucleotide sequence ID" value="NZ_RJUK01000003.1"/>
</dbReference>
<evidence type="ECO:0000256" key="5">
    <source>
        <dbReference type="ARBA" id="ARBA00022827"/>
    </source>
</evidence>
<dbReference type="Proteomes" id="UP000273643">
    <property type="component" value="Unassembled WGS sequence"/>
</dbReference>
<dbReference type="AlphaFoldDB" id="A0A3N1NDP3"/>